<protein>
    <submittedName>
        <fullName evidence="2">Uncharacterized protein</fullName>
    </submittedName>
</protein>
<feature type="region of interest" description="Disordered" evidence="1">
    <location>
        <begin position="99"/>
        <end position="130"/>
    </location>
</feature>
<dbReference type="AlphaFoldDB" id="A0A926D7H1"/>
<evidence type="ECO:0000256" key="1">
    <source>
        <dbReference type="SAM" id="MobiDB-lite"/>
    </source>
</evidence>
<evidence type="ECO:0000313" key="3">
    <source>
        <dbReference type="Proteomes" id="UP000623172"/>
    </source>
</evidence>
<name>A0A926D7H1_9FIRM</name>
<keyword evidence="3" id="KW-1185">Reference proteome</keyword>
<organism evidence="2 3">
    <name type="scientific">Gehongia tenuis</name>
    <dbReference type="NCBI Taxonomy" id="2763655"/>
    <lineage>
        <taxon>Bacteria</taxon>
        <taxon>Bacillati</taxon>
        <taxon>Bacillota</taxon>
        <taxon>Clostridia</taxon>
        <taxon>Christensenellales</taxon>
        <taxon>Christensenellaceae</taxon>
        <taxon>Gehongia</taxon>
    </lineage>
</organism>
<evidence type="ECO:0000313" key="2">
    <source>
        <dbReference type="EMBL" id="MBC8532259.1"/>
    </source>
</evidence>
<dbReference type="RefSeq" id="WP_249317372.1">
    <property type="nucleotide sequence ID" value="NZ_JACRSR010000006.1"/>
</dbReference>
<sequence>MYTHRWVIDAQGYYRFPVLVEIDGSGREAIQYYTLQTGESLVGVRVSSEAVRPKWDGNGWIEGATAEEIEECRAHHPVPGPTLADRVADIEDALTEMMFGSKESGSFPKSEGPGGSEESGRFPKPEGGAA</sequence>
<gene>
    <name evidence="2" type="ORF">H8696_10425</name>
</gene>
<dbReference type="EMBL" id="JACRSR010000006">
    <property type="protein sequence ID" value="MBC8532259.1"/>
    <property type="molecule type" value="Genomic_DNA"/>
</dbReference>
<reference evidence="2" key="1">
    <citation type="submission" date="2020-08" db="EMBL/GenBank/DDBJ databases">
        <title>Genome public.</title>
        <authorList>
            <person name="Liu C."/>
            <person name="Sun Q."/>
        </authorList>
    </citation>
    <scope>NUCLEOTIDE SEQUENCE</scope>
    <source>
        <strain evidence="2">NSJ-53</strain>
    </source>
</reference>
<dbReference type="Proteomes" id="UP000623172">
    <property type="component" value="Unassembled WGS sequence"/>
</dbReference>
<proteinExistence type="predicted"/>
<comment type="caution">
    <text evidence="2">The sequence shown here is derived from an EMBL/GenBank/DDBJ whole genome shotgun (WGS) entry which is preliminary data.</text>
</comment>
<accession>A0A926D7H1</accession>